<dbReference type="STRING" id="1397694.GCA_000702585_00268"/>
<reference evidence="6 7" key="1">
    <citation type="submission" date="2018-06" db="EMBL/GenBank/DDBJ databases">
        <authorList>
            <consortium name="Pathogen Informatics"/>
            <person name="Doyle S."/>
        </authorList>
    </citation>
    <scope>NUCLEOTIDE SEQUENCE [LARGE SCALE GENOMIC DNA]</scope>
    <source>
        <strain evidence="6 7">NCTC13163</strain>
    </source>
</reference>
<evidence type="ECO:0000256" key="2">
    <source>
        <dbReference type="ARBA" id="ARBA00022692"/>
    </source>
</evidence>
<dbReference type="InterPro" id="IPR010432">
    <property type="entry name" value="RDD"/>
</dbReference>
<comment type="subcellular location">
    <subcellularLocation>
        <location evidence="1">Membrane</location>
        <topology evidence="1">Multi-pass membrane protein</topology>
    </subcellularLocation>
</comment>
<dbReference type="Pfam" id="PF06271">
    <property type="entry name" value="RDD"/>
    <property type="match status" value="1"/>
</dbReference>
<dbReference type="OrthoDB" id="2354892at2"/>
<dbReference type="AlphaFoldDB" id="A0A377FX59"/>
<evidence type="ECO:0000313" key="6">
    <source>
        <dbReference type="EMBL" id="STO09409.1"/>
    </source>
</evidence>
<dbReference type="RefSeq" id="WP_024370885.1">
    <property type="nucleotide sequence ID" value="NZ_UGGP01000001.1"/>
</dbReference>
<keyword evidence="2" id="KW-0812">Transmembrane</keyword>
<evidence type="ECO:0000256" key="1">
    <source>
        <dbReference type="ARBA" id="ARBA00004141"/>
    </source>
</evidence>
<dbReference type="Proteomes" id="UP000254060">
    <property type="component" value="Unassembled WGS sequence"/>
</dbReference>
<evidence type="ECO:0000313" key="7">
    <source>
        <dbReference type="Proteomes" id="UP000254060"/>
    </source>
</evidence>
<evidence type="ECO:0000256" key="4">
    <source>
        <dbReference type="ARBA" id="ARBA00023136"/>
    </source>
</evidence>
<proteinExistence type="predicted"/>
<name>A0A377FX59_9BACL</name>
<dbReference type="EMBL" id="UGGP01000001">
    <property type="protein sequence ID" value="STO09409.1"/>
    <property type="molecule type" value="Genomic_DNA"/>
</dbReference>
<dbReference type="GO" id="GO:0016020">
    <property type="term" value="C:membrane"/>
    <property type="evidence" value="ECO:0007669"/>
    <property type="project" value="UniProtKB-SubCell"/>
</dbReference>
<evidence type="ECO:0000259" key="5">
    <source>
        <dbReference type="Pfam" id="PF06271"/>
    </source>
</evidence>
<gene>
    <name evidence="6" type="ORF">NCTC13163_02845</name>
</gene>
<keyword evidence="4" id="KW-0472">Membrane</keyword>
<feature type="domain" description="RDD" evidence="5">
    <location>
        <begin position="5"/>
        <end position="91"/>
    </location>
</feature>
<accession>A0A377FX59</accession>
<sequence length="130" mass="14469">MRPLTKKRTQAVLIDSVIAGLVSYGVEQLVRKKVKSEFVHAVITPTLVSYALEACQMRRGGQTIGYKLMGLELKNDDGTPVTAEQAFKRALHRDTLSIAAYFKDRSHFEAEAGAVLPHDAAFHMRVIEKN</sequence>
<protein>
    <submittedName>
        <fullName evidence="6">RDD family</fullName>
    </submittedName>
</protein>
<evidence type="ECO:0000256" key="3">
    <source>
        <dbReference type="ARBA" id="ARBA00022989"/>
    </source>
</evidence>
<keyword evidence="3" id="KW-1133">Transmembrane helix</keyword>
<organism evidence="6 7">
    <name type="scientific">Exiguobacterium aurantiacum</name>
    <dbReference type="NCBI Taxonomy" id="33987"/>
    <lineage>
        <taxon>Bacteria</taxon>
        <taxon>Bacillati</taxon>
        <taxon>Bacillota</taxon>
        <taxon>Bacilli</taxon>
        <taxon>Bacillales</taxon>
        <taxon>Bacillales Family XII. Incertae Sedis</taxon>
        <taxon>Exiguobacterium</taxon>
    </lineage>
</organism>